<evidence type="ECO:0000313" key="2">
    <source>
        <dbReference type="WBParaSite" id="ES5_v2.g13279.t1"/>
    </source>
</evidence>
<proteinExistence type="predicted"/>
<sequence length="202" mass="24024">MTNLTSKLWMTEKLCCYNFNKENYISSVFPKIYRCDVFHLILENQTFTFNEHIFISLAAKRIIYRDIVVKTADGSIVPFEKLVEAVPKVKKITFKHENSRSNINSKTFTELLKIPHFSKLQRLNLENIPEVFDFDAFYGYMKKNKFIKFDLEFSASISDAYKNRVETIIDEILQTEKHTYRVPLINFHGLSEEKFYKLMRFV</sequence>
<dbReference type="WBParaSite" id="ES5_v2.g13279.t1">
    <property type="protein sequence ID" value="ES5_v2.g13279.t1"/>
    <property type="gene ID" value="ES5_v2.g13279"/>
</dbReference>
<reference evidence="2" key="1">
    <citation type="submission" date="2022-11" db="UniProtKB">
        <authorList>
            <consortium name="WormBaseParasite"/>
        </authorList>
    </citation>
    <scope>IDENTIFICATION</scope>
</reference>
<protein>
    <submittedName>
        <fullName evidence="2">DUF38 domain-containing protein</fullName>
    </submittedName>
</protein>
<dbReference type="Proteomes" id="UP000887579">
    <property type="component" value="Unplaced"/>
</dbReference>
<name>A0AC34F7W8_9BILA</name>
<evidence type="ECO:0000313" key="1">
    <source>
        <dbReference type="Proteomes" id="UP000887579"/>
    </source>
</evidence>
<accession>A0AC34F7W8</accession>
<organism evidence="1 2">
    <name type="scientific">Panagrolaimus sp. ES5</name>
    <dbReference type="NCBI Taxonomy" id="591445"/>
    <lineage>
        <taxon>Eukaryota</taxon>
        <taxon>Metazoa</taxon>
        <taxon>Ecdysozoa</taxon>
        <taxon>Nematoda</taxon>
        <taxon>Chromadorea</taxon>
        <taxon>Rhabditida</taxon>
        <taxon>Tylenchina</taxon>
        <taxon>Panagrolaimomorpha</taxon>
        <taxon>Panagrolaimoidea</taxon>
        <taxon>Panagrolaimidae</taxon>
        <taxon>Panagrolaimus</taxon>
    </lineage>
</organism>